<evidence type="ECO:0000313" key="2">
    <source>
        <dbReference type="Proteomes" id="UP000257109"/>
    </source>
</evidence>
<keyword evidence="2" id="KW-1185">Reference proteome</keyword>
<name>A0A371DZC8_MUCPR</name>
<accession>A0A371DZC8</accession>
<protein>
    <submittedName>
        <fullName evidence="1">Uncharacterized protein</fullName>
    </submittedName>
</protein>
<dbReference type="EMBL" id="QJKJ01018040">
    <property type="protein sequence ID" value="RDX57912.1"/>
    <property type="molecule type" value="Genomic_DNA"/>
</dbReference>
<reference evidence="1" key="1">
    <citation type="submission" date="2018-05" db="EMBL/GenBank/DDBJ databases">
        <title>Draft genome of Mucuna pruriens seed.</title>
        <authorList>
            <person name="Nnadi N.E."/>
            <person name="Vos R."/>
            <person name="Hasami M.H."/>
            <person name="Devisetty U.K."/>
            <person name="Aguiy J.C."/>
        </authorList>
    </citation>
    <scope>NUCLEOTIDE SEQUENCE [LARGE SCALE GENOMIC DNA]</scope>
    <source>
        <strain evidence="1">JCA_2017</strain>
    </source>
</reference>
<sequence>MVWSSKDKQTRDDKQKKAQNTLVEEPLHAAKILNYNRYFSNDDQMNRYLDDFAARAMVDLKIMDFQFFDLIVFNFKTYLKFKDLTPLFNLIIHTSQIWLSNLSTSNDGKLCSKVNNIKIRVRAWDWLTIANLKYHEYKCKAKDLMSIPYFILVTKILEHHRIDGVDEGEIILGSYNRSNAHILNKINIKHING</sequence>
<dbReference type="Proteomes" id="UP000257109">
    <property type="component" value="Unassembled WGS sequence"/>
</dbReference>
<evidence type="ECO:0000313" key="1">
    <source>
        <dbReference type="EMBL" id="RDX57912.1"/>
    </source>
</evidence>
<proteinExistence type="predicted"/>
<feature type="non-terminal residue" evidence="1">
    <location>
        <position position="193"/>
    </location>
</feature>
<organism evidence="1 2">
    <name type="scientific">Mucuna pruriens</name>
    <name type="common">Velvet bean</name>
    <name type="synonym">Dolichos pruriens</name>
    <dbReference type="NCBI Taxonomy" id="157652"/>
    <lineage>
        <taxon>Eukaryota</taxon>
        <taxon>Viridiplantae</taxon>
        <taxon>Streptophyta</taxon>
        <taxon>Embryophyta</taxon>
        <taxon>Tracheophyta</taxon>
        <taxon>Spermatophyta</taxon>
        <taxon>Magnoliopsida</taxon>
        <taxon>eudicotyledons</taxon>
        <taxon>Gunneridae</taxon>
        <taxon>Pentapetalae</taxon>
        <taxon>rosids</taxon>
        <taxon>fabids</taxon>
        <taxon>Fabales</taxon>
        <taxon>Fabaceae</taxon>
        <taxon>Papilionoideae</taxon>
        <taxon>50 kb inversion clade</taxon>
        <taxon>NPAAA clade</taxon>
        <taxon>indigoferoid/millettioid clade</taxon>
        <taxon>Phaseoleae</taxon>
        <taxon>Mucuna</taxon>
    </lineage>
</organism>
<gene>
    <name evidence="1" type="ORF">CR513_62809</name>
</gene>
<feature type="non-terminal residue" evidence="1">
    <location>
        <position position="1"/>
    </location>
</feature>
<dbReference type="AlphaFoldDB" id="A0A371DZC8"/>
<comment type="caution">
    <text evidence="1">The sequence shown here is derived from an EMBL/GenBank/DDBJ whole genome shotgun (WGS) entry which is preliminary data.</text>
</comment>